<keyword evidence="1" id="KW-0472">Membrane</keyword>
<dbReference type="AlphaFoldDB" id="A0A8J8B2K3"/>
<dbReference type="EMBL" id="JAGSND010000012">
    <property type="protein sequence ID" value="MBR0599394.1"/>
    <property type="molecule type" value="Genomic_DNA"/>
</dbReference>
<proteinExistence type="predicted"/>
<reference evidence="3" key="1">
    <citation type="submission" date="2021-04" db="EMBL/GenBank/DDBJ databases">
        <title>Sinoanaerobacter chloroacetimidivorans sp. nov., an obligate anaerobic bacterium isolated from anaerobic sludge.</title>
        <authorList>
            <person name="Bao Y."/>
        </authorList>
    </citation>
    <scope>NUCLEOTIDE SEQUENCE</scope>
    <source>
        <strain evidence="3">BAD-6</strain>
    </source>
</reference>
<dbReference type="SUPFAM" id="SSF56601">
    <property type="entry name" value="beta-lactamase/transpeptidase-like"/>
    <property type="match status" value="1"/>
</dbReference>
<organism evidence="3 4">
    <name type="scientific">Sinanaerobacter chloroacetimidivorans</name>
    <dbReference type="NCBI Taxonomy" id="2818044"/>
    <lineage>
        <taxon>Bacteria</taxon>
        <taxon>Bacillati</taxon>
        <taxon>Bacillota</taxon>
        <taxon>Clostridia</taxon>
        <taxon>Peptostreptococcales</taxon>
        <taxon>Anaerovoracaceae</taxon>
        <taxon>Sinanaerobacter</taxon>
    </lineage>
</organism>
<dbReference type="GO" id="GO:0008658">
    <property type="term" value="F:penicillin binding"/>
    <property type="evidence" value="ECO:0007669"/>
    <property type="project" value="InterPro"/>
</dbReference>
<reference evidence="3" key="2">
    <citation type="submission" date="2021-04" db="EMBL/GenBank/DDBJ databases">
        <authorList>
            <person name="Liu J."/>
        </authorList>
    </citation>
    <scope>NUCLEOTIDE SEQUENCE</scope>
    <source>
        <strain evidence="3">BAD-6</strain>
    </source>
</reference>
<feature type="domain" description="Penicillin-binding protein transpeptidase" evidence="2">
    <location>
        <begin position="155"/>
        <end position="454"/>
    </location>
</feature>
<dbReference type="GO" id="GO:0071972">
    <property type="term" value="F:peptidoglycan L,D-transpeptidase activity"/>
    <property type="evidence" value="ECO:0007669"/>
    <property type="project" value="TreeGrafter"/>
</dbReference>
<sequence>MNELKLLTRRAYGVLILTLLLILGLLFFVFRYVKDASVWAEHSFNKHLYTNGQLKSAGTIYDRNGAILLQTVDGNLQYNENSTVRKAMMHAVGDAKGNVVTSAQVAFREKLTGWDMLNGAFQWENPLDRTKNDLILTLDSELCTVAYNAMNGRKGTVGVYNYETGEILCMVSLPTFDPKNPPDVEANPDKYEGVYINRLFSAAYTPGSVFKLVTAAAALDQFTSIDKRVYQCEGEATINGQIVTCPKPHGNVTLEQALAKSCNVAFAEISLELGGDTLQKYADKAGFNTRLKVDSIKTAMGKVSVSDAEGGDLAWAGIGQYSDTANPLNFMAYVGSIANDGVRVTPRILKGKGLLSNVSDAGAEKKRILAEETARQLGAMMRNNVINEYGDKNYKGLELCAKSGTAEVGGDQQPHAWFAGFLDREDCPLAFVVVVENGGSGSKVAGAVAAKVLKAAVKSMTEQ</sequence>
<dbReference type="Pfam" id="PF00905">
    <property type="entry name" value="Transpeptidase"/>
    <property type="match status" value="1"/>
</dbReference>
<dbReference type="RefSeq" id="WP_227019525.1">
    <property type="nucleotide sequence ID" value="NZ_JAGSND010000012.1"/>
</dbReference>
<evidence type="ECO:0000313" key="4">
    <source>
        <dbReference type="Proteomes" id="UP000675664"/>
    </source>
</evidence>
<keyword evidence="1" id="KW-0812">Transmembrane</keyword>
<accession>A0A8J8B2K3</accession>
<dbReference type="Gene3D" id="3.90.1310.10">
    <property type="entry name" value="Penicillin-binding protein 2a (Domain 2)"/>
    <property type="match status" value="1"/>
</dbReference>
<dbReference type="PANTHER" id="PTHR30627:SF24">
    <property type="entry name" value="PENICILLIN-BINDING PROTEIN 4B"/>
    <property type="match status" value="1"/>
</dbReference>
<dbReference type="PANTHER" id="PTHR30627">
    <property type="entry name" value="PEPTIDOGLYCAN D,D-TRANSPEPTIDASE"/>
    <property type="match status" value="1"/>
</dbReference>
<evidence type="ECO:0000256" key="1">
    <source>
        <dbReference type="SAM" id="Phobius"/>
    </source>
</evidence>
<keyword evidence="1" id="KW-1133">Transmembrane helix</keyword>
<gene>
    <name evidence="3" type="ORF">KCX82_16020</name>
</gene>
<protein>
    <submittedName>
        <fullName evidence="3">Penicillin-binding protein</fullName>
    </submittedName>
</protein>
<name>A0A8J8B2K3_9FIRM</name>
<evidence type="ECO:0000313" key="3">
    <source>
        <dbReference type="EMBL" id="MBR0599394.1"/>
    </source>
</evidence>
<dbReference type="GO" id="GO:0071555">
    <property type="term" value="P:cell wall organization"/>
    <property type="evidence" value="ECO:0007669"/>
    <property type="project" value="TreeGrafter"/>
</dbReference>
<dbReference type="Proteomes" id="UP000675664">
    <property type="component" value="Unassembled WGS sequence"/>
</dbReference>
<dbReference type="InterPro" id="IPR050515">
    <property type="entry name" value="Beta-lactam/transpept"/>
</dbReference>
<dbReference type="InterPro" id="IPR012338">
    <property type="entry name" value="Beta-lactam/transpept-like"/>
</dbReference>
<dbReference type="Gene3D" id="3.40.710.10">
    <property type="entry name" value="DD-peptidase/beta-lactamase superfamily"/>
    <property type="match status" value="1"/>
</dbReference>
<dbReference type="GO" id="GO:0005886">
    <property type="term" value="C:plasma membrane"/>
    <property type="evidence" value="ECO:0007669"/>
    <property type="project" value="TreeGrafter"/>
</dbReference>
<feature type="transmembrane region" description="Helical" evidence="1">
    <location>
        <begin position="12"/>
        <end position="33"/>
    </location>
</feature>
<keyword evidence="4" id="KW-1185">Reference proteome</keyword>
<comment type="caution">
    <text evidence="3">The sequence shown here is derived from an EMBL/GenBank/DDBJ whole genome shotgun (WGS) entry which is preliminary data.</text>
</comment>
<dbReference type="InterPro" id="IPR001460">
    <property type="entry name" value="PCN-bd_Tpept"/>
</dbReference>
<evidence type="ECO:0000259" key="2">
    <source>
        <dbReference type="Pfam" id="PF00905"/>
    </source>
</evidence>